<keyword evidence="2" id="KW-1185">Reference proteome</keyword>
<reference evidence="1 2" key="1">
    <citation type="journal article" date="2018" name="PLoS Pathog.">
        <title>Evolution of structural diversity of trichothecenes, a family of toxins produced by plant pathogenic and entomopathogenic fungi.</title>
        <authorList>
            <person name="Proctor R.H."/>
            <person name="McCormick S.P."/>
            <person name="Kim H.S."/>
            <person name="Cardoza R.E."/>
            <person name="Stanley A.M."/>
            <person name="Lindo L."/>
            <person name="Kelly A."/>
            <person name="Brown D.W."/>
            <person name="Lee T."/>
            <person name="Vaughan M.M."/>
            <person name="Alexander N.J."/>
            <person name="Busman M."/>
            <person name="Gutierrez S."/>
        </authorList>
    </citation>
    <scope>NUCLEOTIDE SEQUENCE [LARGE SCALE GENOMIC DNA]</scope>
    <source>
        <strain evidence="1 2">NRRL 20695</strain>
    </source>
</reference>
<sequence length="399" mass="47380">MLEQYLNHRTYILRKLLEIDFDREMLQDAVRITTLQTRQGILQGVNTTREYPWDWSESRLPDSLKDVNEPLLSQLSKLHSQLLVLTEDYVTKATAKFPPREYLCLPQLHRLLDEGHLMFKGVKVTPRFDSTYLTSSERRRFIKVFLIYELSCRIKNEPHDLEILSRTVTKEEEAAIECVNTYTCSLYGAIIAQCTDTWLPDARTGPSLESGLLFPDNFYFDGSLYTIVLSSSENKLIVKVKSGVDFASLGLKHLTNLLQYDVSSCVGIEALKNKLKHVWDLELRQECGRRWDWWHNMNLRNSDRRFREDYESPMYRILSLERNRGLQCSIYQQRAWPFFDDDRLYHQETRTRPIFPSKRFLLRQPNKQVFIGNWFNDPSRERALRRSQRWHDEQNKTHD</sequence>
<dbReference type="OrthoDB" id="4636359at2759"/>
<dbReference type="Proteomes" id="UP000266234">
    <property type="component" value="Unassembled WGS sequence"/>
</dbReference>
<proteinExistence type="predicted"/>
<name>A0A395RG29_9HYPO</name>
<protein>
    <submittedName>
        <fullName evidence="1">Uncharacterized protein</fullName>
    </submittedName>
</protein>
<evidence type="ECO:0000313" key="2">
    <source>
        <dbReference type="Proteomes" id="UP000266234"/>
    </source>
</evidence>
<evidence type="ECO:0000313" key="1">
    <source>
        <dbReference type="EMBL" id="RGP58749.1"/>
    </source>
</evidence>
<accession>A0A395RG29</accession>
<dbReference type="AlphaFoldDB" id="A0A395RG29"/>
<gene>
    <name evidence="1" type="ORF">FLONG3_11397</name>
</gene>
<organism evidence="1 2">
    <name type="scientific">Fusarium longipes</name>
    <dbReference type="NCBI Taxonomy" id="694270"/>
    <lineage>
        <taxon>Eukaryota</taxon>
        <taxon>Fungi</taxon>
        <taxon>Dikarya</taxon>
        <taxon>Ascomycota</taxon>
        <taxon>Pezizomycotina</taxon>
        <taxon>Sordariomycetes</taxon>
        <taxon>Hypocreomycetidae</taxon>
        <taxon>Hypocreales</taxon>
        <taxon>Nectriaceae</taxon>
        <taxon>Fusarium</taxon>
    </lineage>
</organism>
<comment type="caution">
    <text evidence="1">The sequence shown here is derived from an EMBL/GenBank/DDBJ whole genome shotgun (WGS) entry which is preliminary data.</text>
</comment>
<dbReference type="EMBL" id="PXOG01000451">
    <property type="protein sequence ID" value="RGP58749.1"/>
    <property type="molecule type" value="Genomic_DNA"/>
</dbReference>